<comment type="caution">
    <text evidence="2">The sequence shown here is derived from an EMBL/GenBank/DDBJ whole genome shotgun (WGS) entry which is preliminary data.</text>
</comment>
<proteinExistence type="predicted"/>
<reference evidence="2 3" key="1">
    <citation type="submission" date="2020-08" db="EMBL/GenBank/DDBJ databases">
        <title>Genomic Encyclopedia of Type Strains, Phase III (KMG-III): the genomes of soil and plant-associated and newly described type strains.</title>
        <authorList>
            <person name="Whitman W."/>
        </authorList>
    </citation>
    <scope>NUCLEOTIDE SEQUENCE [LARGE SCALE GENOMIC DNA]</scope>
    <source>
        <strain evidence="2 3">CECT 8960</strain>
    </source>
</reference>
<accession>A0A7W7VJM5</accession>
<feature type="region of interest" description="Disordered" evidence="1">
    <location>
        <begin position="33"/>
        <end position="55"/>
    </location>
</feature>
<protein>
    <submittedName>
        <fullName evidence="2">Uncharacterized protein</fullName>
    </submittedName>
</protein>
<organism evidence="2 3">
    <name type="scientific">Actinophytocola algeriensis</name>
    <dbReference type="NCBI Taxonomy" id="1768010"/>
    <lineage>
        <taxon>Bacteria</taxon>
        <taxon>Bacillati</taxon>
        <taxon>Actinomycetota</taxon>
        <taxon>Actinomycetes</taxon>
        <taxon>Pseudonocardiales</taxon>
        <taxon>Pseudonocardiaceae</taxon>
    </lineage>
</organism>
<name>A0A7W7VJM5_9PSEU</name>
<evidence type="ECO:0000313" key="3">
    <source>
        <dbReference type="Proteomes" id="UP000520767"/>
    </source>
</evidence>
<dbReference type="EMBL" id="JACHJQ010000015">
    <property type="protein sequence ID" value="MBB4912628.1"/>
    <property type="molecule type" value="Genomic_DNA"/>
</dbReference>
<dbReference type="Proteomes" id="UP000520767">
    <property type="component" value="Unassembled WGS sequence"/>
</dbReference>
<evidence type="ECO:0000256" key="1">
    <source>
        <dbReference type="SAM" id="MobiDB-lite"/>
    </source>
</evidence>
<dbReference type="RefSeq" id="WP_184816616.1">
    <property type="nucleotide sequence ID" value="NZ_JACHJQ010000015.1"/>
</dbReference>
<gene>
    <name evidence="2" type="ORF">FHR82_008900</name>
</gene>
<dbReference type="AlphaFoldDB" id="A0A7W7VJM5"/>
<sequence>MGGYRDGSPMWRLFEQEGLKVCSGAVTVNVMHTTAAGGGPDPPNASGNSPRGRYGELSQLDQGFWTSIPRWWC</sequence>
<keyword evidence="3" id="KW-1185">Reference proteome</keyword>
<evidence type="ECO:0000313" key="2">
    <source>
        <dbReference type="EMBL" id="MBB4912628.1"/>
    </source>
</evidence>